<evidence type="ECO:0000256" key="1">
    <source>
        <dbReference type="SAM" id="SignalP"/>
    </source>
</evidence>
<proteinExistence type="predicted"/>
<organism evidence="2 3">
    <name type="scientific">Flavobacterium ponti</name>
    <dbReference type="NCBI Taxonomy" id="665133"/>
    <lineage>
        <taxon>Bacteria</taxon>
        <taxon>Pseudomonadati</taxon>
        <taxon>Bacteroidota</taxon>
        <taxon>Flavobacteriia</taxon>
        <taxon>Flavobacteriales</taxon>
        <taxon>Flavobacteriaceae</taxon>
        <taxon>Flavobacterium</taxon>
    </lineage>
</organism>
<evidence type="ECO:0000313" key="3">
    <source>
        <dbReference type="Proteomes" id="UP001595885"/>
    </source>
</evidence>
<reference evidence="3" key="1">
    <citation type="journal article" date="2019" name="Int. J. Syst. Evol. Microbiol.">
        <title>The Global Catalogue of Microorganisms (GCM) 10K type strain sequencing project: providing services to taxonomists for standard genome sequencing and annotation.</title>
        <authorList>
            <consortium name="The Broad Institute Genomics Platform"/>
            <consortium name="The Broad Institute Genome Sequencing Center for Infectious Disease"/>
            <person name="Wu L."/>
            <person name="Ma J."/>
        </authorList>
    </citation>
    <scope>NUCLEOTIDE SEQUENCE [LARGE SCALE GENOMIC DNA]</scope>
    <source>
        <strain evidence="3">CCUG 50349</strain>
    </source>
</reference>
<feature type="signal peptide" evidence="1">
    <location>
        <begin position="1"/>
        <end position="20"/>
    </location>
</feature>
<dbReference type="RefSeq" id="WP_379741065.1">
    <property type="nucleotide sequence ID" value="NZ_JBHSGW010000025.1"/>
</dbReference>
<feature type="chain" id="PRO_5046831664" description="DNA topoisomerase IV" evidence="1">
    <location>
        <begin position="21"/>
        <end position="126"/>
    </location>
</feature>
<gene>
    <name evidence="2" type="ORF">ACFO3U_09335</name>
</gene>
<dbReference type="EMBL" id="JBHSGW010000025">
    <property type="protein sequence ID" value="MFC4740192.1"/>
    <property type="molecule type" value="Genomic_DNA"/>
</dbReference>
<dbReference type="Proteomes" id="UP001595885">
    <property type="component" value="Unassembled WGS sequence"/>
</dbReference>
<evidence type="ECO:0008006" key="4">
    <source>
        <dbReference type="Google" id="ProtNLM"/>
    </source>
</evidence>
<protein>
    <recommendedName>
        <fullName evidence="4">DNA topoisomerase IV</fullName>
    </recommendedName>
</protein>
<name>A0ABV9P3R0_9FLAO</name>
<accession>A0ABV9P3R0</accession>
<evidence type="ECO:0000313" key="2">
    <source>
        <dbReference type="EMBL" id="MFC4740192.1"/>
    </source>
</evidence>
<sequence length="126" mass="14467">MKKIVLLFVVTLGFSSLSYSQNCKNYKNGKFKLQDDELGVTYIIERKGNLQTERKLGEDTVLDFEVIWIDDCTYTLKSSEKTAAFLKSNVDLIVKIKDISGDFLELEMHMKDYPQSKISTIVEVIN</sequence>
<keyword evidence="3" id="KW-1185">Reference proteome</keyword>
<keyword evidence="1" id="KW-0732">Signal</keyword>
<comment type="caution">
    <text evidence="2">The sequence shown here is derived from an EMBL/GenBank/DDBJ whole genome shotgun (WGS) entry which is preliminary data.</text>
</comment>